<keyword evidence="2" id="KW-0238">DNA-binding</keyword>
<dbReference type="InterPro" id="IPR005569">
    <property type="entry name" value="Arc_DNA-bd_dom"/>
</dbReference>
<evidence type="ECO:0000313" key="3">
    <source>
        <dbReference type="Proteomes" id="UP000228948"/>
    </source>
</evidence>
<dbReference type="Gene3D" id="1.10.1220.10">
    <property type="entry name" value="Met repressor-like"/>
    <property type="match status" value="1"/>
</dbReference>
<dbReference type="EMBL" id="CP024899">
    <property type="protein sequence ID" value="ATX66706.1"/>
    <property type="molecule type" value="Genomic_DNA"/>
</dbReference>
<dbReference type="STRING" id="441209.GCA_001870665_00863"/>
<evidence type="ECO:0000313" key="2">
    <source>
        <dbReference type="EMBL" id="ATX66706.1"/>
    </source>
</evidence>
<dbReference type="KEGG" id="rbg:BG454_13485"/>
<keyword evidence="3" id="KW-1185">Reference proteome</keyword>
<feature type="domain" description="Arc-like DNA binding" evidence="1">
    <location>
        <begin position="15"/>
        <end position="50"/>
    </location>
</feature>
<dbReference type="Proteomes" id="UP000228948">
    <property type="component" value="Chromosome"/>
</dbReference>
<protein>
    <submittedName>
        <fullName evidence="2">Arc family DNA-binding protein</fullName>
    </submittedName>
</protein>
<proteinExistence type="predicted"/>
<dbReference type="InterPro" id="IPR010985">
    <property type="entry name" value="Ribbon_hlx_hlx"/>
</dbReference>
<dbReference type="AlphaFoldDB" id="A0A2K8KCL6"/>
<gene>
    <name evidence="2" type="ORF">BG454_13485</name>
</gene>
<dbReference type="OrthoDB" id="7924582at2"/>
<sequence length="58" mass="6673">MPKKPASDYRVKIMTRLPLELRNFLRDQAASNGSSMNSELIRAVRERMEKITAQPTQP</sequence>
<evidence type="ECO:0000259" key="1">
    <source>
        <dbReference type="Pfam" id="PF03869"/>
    </source>
</evidence>
<reference evidence="2 3" key="1">
    <citation type="submission" date="2017-11" db="EMBL/GenBank/DDBJ databases">
        <title>Revised Sequence and Annotation of the Rhodobaca barguzinensis strain alga05 Genome.</title>
        <authorList>
            <person name="Kopejtka K."/>
            <person name="Tomasch J.M."/>
            <person name="Bunk B."/>
            <person name="Koblizek M."/>
        </authorList>
    </citation>
    <scope>NUCLEOTIDE SEQUENCE [LARGE SCALE GENOMIC DNA]</scope>
    <source>
        <strain evidence="3">alga05</strain>
    </source>
</reference>
<dbReference type="Pfam" id="PF03869">
    <property type="entry name" value="Arc"/>
    <property type="match status" value="1"/>
</dbReference>
<dbReference type="InterPro" id="IPR013321">
    <property type="entry name" value="Arc_rbn_hlx_hlx"/>
</dbReference>
<dbReference type="RefSeq" id="WP_084634726.1">
    <property type="nucleotide sequence ID" value="NZ_CP024899.1"/>
</dbReference>
<dbReference type="GO" id="GO:0003677">
    <property type="term" value="F:DNA binding"/>
    <property type="evidence" value="ECO:0007669"/>
    <property type="project" value="UniProtKB-KW"/>
</dbReference>
<organism evidence="2 3">
    <name type="scientific">Roseinatronobacter bogoriensis subsp. barguzinensis</name>
    <dbReference type="NCBI Taxonomy" id="441209"/>
    <lineage>
        <taxon>Bacteria</taxon>
        <taxon>Pseudomonadati</taxon>
        <taxon>Pseudomonadota</taxon>
        <taxon>Alphaproteobacteria</taxon>
        <taxon>Rhodobacterales</taxon>
        <taxon>Paracoccaceae</taxon>
        <taxon>Roseinatronobacter</taxon>
    </lineage>
</organism>
<dbReference type="SUPFAM" id="SSF47598">
    <property type="entry name" value="Ribbon-helix-helix"/>
    <property type="match status" value="1"/>
</dbReference>
<dbReference type="GO" id="GO:0006355">
    <property type="term" value="P:regulation of DNA-templated transcription"/>
    <property type="evidence" value="ECO:0007669"/>
    <property type="project" value="InterPro"/>
</dbReference>
<name>A0A2K8KCL6_9RHOB</name>
<accession>A0A2K8KCL6</accession>